<dbReference type="KEGG" id="lgo:JCM16774_0734"/>
<dbReference type="STRING" id="714315.GCA_000516535_00732"/>
<evidence type="ECO:0008006" key="3">
    <source>
        <dbReference type="Google" id="ProtNLM"/>
    </source>
</evidence>
<accession>A0A510J9I3</accession>
<dbReference type="OrthoDB" id="9786621at2"/>
<evidence type="ECO:0000313" key="2">
    <source>
        <dbReference type="Proteomes" id="UP000321606"/>
    </source>
</evidence>
<proteinExistence type="predicted"/>
<dbReference type="PANTHER" id="PTHR40658:SF4">
    <property type="entry name" value="HYPOTHETICAL CYTOSOLIC PROTEIN"/>
    <property type="match status" value="1"/>
</dbReference>
<dbReference type="Pfam" id="PF08020">
    <property type="entry name" value="DUF1706"/>
    <property type="match status" value="1"/>
</dbReference>
<dbReference type="InterPro" id="IPR034660">
    <property type="entry name" value="DinB/YfiT-like"/>
</dbReference>
<gene>
    <name evidence="1" type="ORF">JCM16774_0734</name>
</gene>
<dbReference type="Proteomes" id="UP000321606">
    <property type="component" value="Chromosome"/>
</dbReference>
<organism evidence="1 2">
    <name type="scientific">Pseudoleptotrichia goodfellowii</name>
    <dbReference type="NCBI Taxonomy" id="157692"/>
    <lineage>
        <taxon>Bacteria</taxon>
        <taxon>Fusobacteriati</taxon>
        <taxon>Fusobacteriota</taxon>
        <taxon>Fusobacteriia</taxon>
        <taxon>Fusobacteriales</taxon>
        <taxon>Leptotrichiaceae</taxon>
        <taxon>Pseudoleptotrichia</taxon>
    </lineage>
</organism>
<sequence>MARPTTKKDLCEAAETQFQKLENLIDGMSEEEQKGTFLFEDRDKNLRDVLIHLYEWHNLVINFVESNMRGKEKGFFPEPYNWKTYPKLNVEFWEKHQSTPLEKAKEMLKKTHKKIMKLIETRTNEELFSKGIYKWTKGSTLGAYFVSSTSSHYNWAMKKLKKHIKMFRIEKNERIEVL</sequence>
<name>A0A510J9I3_9FUSO</name>
<protein>
    <recommendedName>
        <fullName evidence="3">ClbS/DfsB family four-helix bundle protein</fullName>
    </recommendedName>
</protein>
<dbReference type="InterPro" id="IPR012550">
    <property type="entry name" value="DUF1706"/>
</dbReference>
<evidence type="ECO:0000313" key="1">
    <source>
        <dbReference type="EMBL" id="BBM35804.1"/>
    </source>
</evidence>
<dbReference type="EMBL" id="AP019822">
    <property type="protein sequence ID" value="BBM35804.1"/>
    <property type="molecule type" value="Genomic_DNA"/>
</dbReference>
<dbReference type="Gene3D" id="1.20.120.450">
    <property type="entry name" value="dinb family like domain"/>
    <property type="match status" value="1"/>
</dbReference>
<dbReference type="PANTHER" id="PTHR40658">
    <property type="match status" value="1"/>
</dbReference>
<reference evidence="1 2" key="1">
    <citation type="submission" date="2019-07" db="EMBL/GenBank/DDBJ databases">
        <title>Complete Genome Sequence of Leptotrichia goodfellowii Strain JCM 16774.</title>
        <authorList>
            <person name="Watanabe S."/>
            <person name="Cui L."/>
        </authorList>
    </citation>
    <scope>NUCLEOTIDE SEQUENCE [LARGE SCALE GENOMIC DNA]</scope>
    <source>
        <strain evidence="1 2">JCM16774</strain>
    </source>
</reference>
<dbReference type="RefSeq" id="WP_006807987.1">
    <property type="nucleotide sequence ID" value="NZ_AP019822.1"/>
</dbReference>
<dbReference type="AlphaFoldDB" id="A0A510J9I3"/>
<dbReference type="PIRSF" id="PIRSF031551">
    <property type="entry name" value="DUF1706"/>
    <property type="match status" value="1"/>
</dbReference>